<evidence type="ECO:0000313" key="2">
    <source>
        <dbReference type="Proteomes" id="UP000238823"/>
    </source>
</evidence>
<accession>A0A2S9XWZ0</accession>
<gene>
    <name evidence="1" type="ORF">ENSA7_67130</name>
</gene>
<sequence length="113" mass="12589">MMLQVAIDPHRLAEARSLAAHRLIAARLADEPELVDTARARVAAWLGDRSVARAYAEAWRELLARDIAGIAAAITDPSEHGRALRQCTPFAGALDPRTRWQLWARVREELEAQ</sequence>
<protein>
    <submittedName>
        <fullName evidence="1">Uncharacterized protein</fullName>
    </submittedName>
</protein>
<proteinExistence type="predicted"/>
<name>A0A2S9XWZ0_9BACT</name>
<reference evidence="1 2" key="1">
    <citation type="submission" date="2018-03" db="EMBL/GenBank/DDBJ databases">
        <title>Draft Genome Sequences of the Obligatory Marine Myxobacteria Enhygromyxa salina SWB007.</title>
        <authorList>
            <person name="Poehlein A."/>
            <person name="Moghaddam J.A."/>
            <person name="Harms H."/>
            <person name="Alanjari M."/>
            <person name="Koenig G.M."/>
            <person name="Daniel R."/>
            <person name="Schaeberle T.F."/>
        </authorList>
    </citation>
    <scope>NUCLEOTIDE SEQUENCE [LARGE SCALE GENOMIC DNA]</scope>
    <source>
        <strain evidence="1 2">SWB007</strain>
    </source>
</reference>
<dbReference type="Proteomes" id="UP000238823">
    <property type="component" value="Unassembled WGS sequence"/>
</dbReference>
<dbReference type="AlphaFoldDB" id="A0A2S9XWZ0"/>
<organism evidence="1 2">
    <name type="scientific">Enhygromyxa salina</name>
    <dbReference type="NCBI Taxonomy" id="215803"/>
    <lineage>
        <taxon>Bacteria</taxon>
        <taxon>Pseudomonadati</taxon>
        <taxon>Myxococcota</taxon>
        <taxon>Polyangia</taxon>
        <taxon>Nannocystales</taxon>
        <taxon>Nannocystaceae</taxon>
        <taxon>Enhygromyxa</taxon>
    </lineage>
</organism>
<dbReference type="EMBL" id="PVNL01000130">
    <property type="protein sequence ID" value="PRP97363.1"/>
    <property type="molecule type" value="Genomic_DNA"/>
</dbReference>
<comment type="caution">
    <text evidence="1">The sequence shown here is derived from an EMBL/GenBank/DDBJ whole genome shotgun (WGS) entry which is preliminary data.</text>
</comment>
<evidence type="ECO:0000313" key="1">
    <source>
        <dbReference type="EMBL" id="PRP97363.1"/>
    </source>
</evidence>